<name>A0ABN7P4M0_TIMPD</name>
<comment type="caution">
    <text evidence="1">The sequence shown here is derived from an EMBL/GenBank/DDBJ whole genome shotgun (WGS) entry which is preliminary data.</text>
</comment>
<accession>A0ABN7P4M0</accession>
<evidence type="ECO:0000313" key="1">
    <source>
        <dbReference type="EMBL" id="CAG2062823.1"/>
    </source>
</evidence>
<proteinExistence type="predicted"/>
<reference evidence="1" key="1">
    <citation type="submission" date="2021-03" db="EMBL/GenBank/DDBJ databases">
        <authorList>
            <person name="Tran Van P."/>
        </authorList>
    </citation>
    <scope>NUCLEOTIDE SEQUENCE</scope>
</reference>
<sequence length="104" mass="12094">MSLYGLCSVPIWSLFCPYTVSVMSLYGLYSVPVVQNVFIEPLHVVKKRSTDQPLRVLLHYDDSVYRLDAEKFELINNTVLPEAVQFWERALMVRKTSSVIRLNR</sequence>
<dbReference type="Proteomes" id="UP001153148">
    <property type="component" value="Unassembled WGS sequence"/>
</dbReference>
<protein>
    <submittedName>
        <fullName evidence="1">Uncharacterized protein</fullName>
    </submittedName>
</protein>
<gene>
    <name evidence="1" type="ORF">TPAB3V08_LOCUS9771</name>
</gene>
<dbReference type="SUPFAM" id="SSF55486">
    <property type="entry name" value="Metalloproteases ('zincins'), catalytic domain"/>
    <property type="match status" value="1"/>
</dbReference>
<keyword evidence="2" id="KW-1185">Reference proteome</keyword>
<evidence type="ECO:0000313" key="2">
    <source>
        <dbReference type="Proteomes" id="UP001153148"/>
    </source>
</evidence>
<dbReference type="EMBL" id="CAJPIN010022572">
    <property type="protein sequence ID" value="CAG2062823.1"/>
    <property type="molecule type" value="Genomic_DNA"/>
</dbReference>
<organism evidence="1 2">
    <name type="scientific">Timema podura</name>
    <name type="common">Walking stick</name>
    <dbReference type="NCBI Taxonomy" id="61482"/>
    <lineage>
        <taxon>Eukaryota</taxon>
        <taxon>Metazoa</taxon>
        <taxon>Ecdysozoa</taxon>
        <taxon>Arthropoda</taxon>
        <taxon>Hexapoda</taxon>
        <taxon>Insecta</taxon>
        <taxon>Pterygota</taxon>
        <taxon>Neoptera</taxon>
        <taxon>Polyneoptera</taxon>
        <taxon>Phasmatodea</taxon>
        <taxon>Timematodea</taxon>
        <taxon>Timematoidea</taxon>
        <taxon>Timematidae</taxon>
        <taxon>Timema</taxon>
    </lineage>
</organism>